<gene>
    <name evidence="1" type="ORF">LPJ66_004458</name>
</gene>
<organism evidence="1 2">
    <name type="scientific">Kickxella alabastrina</name>
    <dbReference type="NCBI Taxonomy" id="61397"/>
    <lineage>
        <taxon>Eukaryota</taxon>
        <taxon>Fungi</taxon>
        <taxon>Fungi incertae sedis</taxon>
        <taxon>Zoopagomycota</taxon>
        <taxon>Kickxellomycotina</taxon>
        <taxon>Kickxellomycetes</taxon>
        <taxon>Kickxellales</taxon>
        <taxon>Kickxellaceae</taxon>
        <taxon>Kickxella</taxon>
    </lineage>
</organism>
<protein>
    <submittedName>
        <fullName evidence="1">Uncharacterized protein</fullName>
    </submittedName>
</protein>
<dbReference type="EMBL" id="JANBPG010000541">
    <property type="protein sequence ID" value="KAJ1895649.1"/>
    <property type="molecule type" value="Genomic_DNA"/>
</dbReference>
<reference evidence="1" key="1">
    <citation type="submission" date="2022-07" db="EMBL/GenBank/DDBJ databases">
        <title>Phylogenomic reconstructions and comparative analyses of Kickxellomycotina fungi.</title>
        <authorList>
            <person name="Reynolds N.K."/>
            <person name="Stajich J.E."/>
            <person name="Barry K."/>
            <person name="Grigoriev I.V."/>
            <person name="Crous P."/>
            <person name="Smith M.E."/>
        </authorList>
    </citation>
    <scope>NUCLEOTIDE SEQUENCE</scope>
    <source>
        <strain evidence="1">Benny 63K</strain>
    </source>
</reference>
<name>A0ACC1IL21_9FUNG</name>
<evidence type="ECO:0000313" key="1">
    <source>
        <dbReference type="EMBL" id="KAJ1895649.1"/>
    </source>
</evidence>
<dbReference type="Proteomes" id="UP001150581">
    <property type="component" value="Unassembled WGS sequence"/>
</dbReference>
<feature type="non-terminal residue" evidence="1">
    <location>
        <position position="3663"/>
    </location>
</feature>
<evidence type="ECO:0000313" key="2">
    <source>
        <dbReference type="Proteomes" id="UP001150581"/>
    </source>
</evidence>
<accession>A0ACC1IL21</accession>
<proteinExistence type="predicted"/>
<comment type="caution">
    <text evidence="1">The sequence shown here is derived from an EMBL/GenBank/DDBJ whole genome shotgun (WGS) entry which is preliminary data.</text>
</comment>
<sequence>MSAAAAASSHGRGSSDCVHCQRLTSEAFGGQSIDTSALYNRIKHATWSITKDDDWQLLVAVLGQSGFMQIDKAKAPGKRTAKHGPIGESVCSILPSRVTMVSCAALDMSLKDWSAFRDQRNSIAHAHTHLERTFVLVQFVVWLSSNSENRRVLLHHGILLCIFEALAAMREGRVDLLSDNTHEDNQDVLLVNDIRTLDWGSALRRGCRGGGPSRTGMRTSNSDQEDTCVLFQHIMHLCVAIFDPDKQFAEHLRNATVVESISDFSVVDVQEASEGILAELLCIWRRLETAPSRAHFSPAIVALCCATGSILVSGRIDSQQAQQLGVLEAIAPTLLWLHIDEAYVAWRLLVVLELRYPELSGWRSSAIRGRINGLWDATLLQSSECLRLYNAFMLPEAAMPISAVSSADRESLNAIFSTDRAVSIEGAFANLQCHVGIHEQAKVGRIESCDLKSYVEDTSDINVPDTRLRRSLDTLVALLAQSVDQTSVPPFIRHSLAEVHRLFLAYTAVYRTMDQSSGQPDAVIVDGELRHVQLFVLEYVRFLWNVWRLPLQPAIVRSIFVGMSIEVWDRLLSLAAISAGPVSALASAADPSTDMQPASGVLQRLFTLCGWLLTRSAPSGSSETNRRSILEPHACKLIFSRMVSSISALAMRLSLHADPVASLSAFFAAQGLALVSWSDVSHFRSLLHETQCAGFIITALYHMDRVIEKSNSPGSPGIITQSIGDLSVVSLPEETGWDISESRAPANRMCWAEQLTAMIMFLVQSSVAESADGTRSTDGSLVSLHASDAADPGQFCIVWQTCHSAIQRQQCSSETISCLSALTELGSSKIPEVAQFSKYLATTFLSWHIVSALSGSNTVDINVDVGVGAAEITAQERNSTALLWSAAVLQWLVPEDLSRTAAIRQHARFIAHYRESLERAALALGQPKTCEDIRSFVTRGSTMDDLLSLTQLVATLDPTHVSIESSVFSSFADEQSLAFSDSRSDVGEHIGDLIGETIRLIAFLIHGSSRYTGAFSEISGYQTVHSCVARIIRHGSVSRPPVMRGVLALLSGSMDPANCRALGLLRIDHNWIATATAVFTKMSVAERIPALRFVASWCEESSRAQWYWSQGSLVRHYIERMQLLLTELSEVSLRRQDRHACAVGYTKSLGRMLVSVMRMSTCASDLKLVFRTLVSGPGPLDDGHALALEPDEITEYTAMVRRMLSLVLMRCARRPGGASYFSFDGRPASIQAPHFRRIPERGFTFAAWIHPDKIVARNDHNHLLAKQSFSALSSLNAPRAGSRKRLADALSMLLSGGDEPRPTLATVLCLPATSGNELVISHDYVSQGIEMRVIAGGTSHSLKCAEGSVTPGRWHLLAVCYAPPKRGWSPFGSSNLHIYVDGVLAHKSSIPFIDHSAYQACLVGGSPGTGHSYFSGRISAIRMFDGPLKSTEVELLHHLGPAHSSQLRKSQAFDPSVSIAALNQTCAKPAAASLSDTLGEDLATMFRTGDLSSRLIACLVPDATDRSICLDLSPIGISQSIVRKNITGSSTASLAANVAAGAIPLGQASQVPSTWENAEAKARLVEAAEPWQMHGDVLSVTATGVHRALHLLGGLEVTLVLLYHLDWIGSASPPAKEGPLGSEESAFDQRTLDCAPLPSYFYWLRDLVRGHPWHLMGVRALNLVGLIGRTLQQQLRDPETHLTMAALRAMQAFQTALDEQGGLLPTSYPGTSQLWSQVQHDLILNFRIWRRADVATQSLYLKEVHRALCLGRCGDRAGRRCNASSGISNGSPGSAFSAGENALGVRWILYALFNYYPYDSSQHISQQQQQQQSKARASGRPLSTRTSVLVSKATTRYSSPSAIDSDRASASNVSFVSSSDDGLGFADNAEDDLSGEVPGFPALTRVEVKQLRRALLHTLELFLSTSDDHSTPGARSAQIPDPTKADVANLARHLLYACNRDTEHTKEVLQLLFRCLADGSPNASSLASKLMTVHGFDVLCHIIECDDDSMAAEAINIVVLLLTMSVASREQESTTSRITNSLRGRIPVVVEPEDIARVLALVRTKRALTPALYRSLLSLALRDHISLLASINIALPAKGSSVGAPVSRRAHHVRNLSMPQGLSDPVYTADDASVEAHESFVGPLPSRLIQVGEAWSVIMELSCASSTDPAIRVVVMSDLHRLLDDEPANYDCIHASHISLLSHLVLAVVLSGYISDRGDGILEGAGSRSERQADAYTRASNQLELVPHTTLDHHTQGLAVGHDKARKAWIQRRISQIRRSKFNDSIDGGEGNDQDYSEESFAIQAKAELMGLAVEWFQAATSLIQTVTWSQFRSRTNYADHLHRSIVMLWAHTPTGAVPLAVQLFSRVIARARSQLSPVTELAGGVHTSEWVLPQNLAAFASNVLDTLLNYRQFQEYVAYYHEQLKAPSSGPAPNAMQNAYGERDTVYRSQNSPWDDTPELTRDLAKFMLQLSEYEASLRMPMCGEILRLALSGVRSMNMQRVEESLSLLIRLLERHPSMRAGPRSSETSFASGNVCRGTCSISHLTFATLGYIHEAYMFTDDQTVSEDSVTNNGSSSSQADVRDRIGDMYLIVFQCYSVYLQSICPRVFTSTVTTDGRQSGECPSSRHQFAHLLQLREWQDFYRARLMPAMRSMEEDEMRQAASSLGRFSGILRELLVQSHKTDSAQVRATKSAQTSIASNTLPIEAEETARVKADGVSSMKFGHWTRRWRHRLRALSAPRGPWRSGSQSATLPVPSTRRWMLDIAENSHRMRRRLIRNAHYEDHYVAANRRDRTGQRGANKRQPQSDNKELFDSDEGILRLSLSISGTGDGRSIDGDEEWSIVTSEDLGVVAAAAVDPSRAHFSVAGERIVMLTGVCGRIELTHSQLRFTVERDRSGEACLRGSDGSTSSKTGMGSSSGKGTRAQNVAANLAETCADNSNAMPRVIHAELNRDFTWLLADVQQVHLRRYMLRNSAVEVFFRDRTSVFFNVPNKKGLMQLIWKLSSLPAVNGGLALSDVRSPPALLSRLKLTERWQHGEMSNFDYIMALNTVAGRSYSDLSQYPVFPWIISNYTSKWLDLSDPKIYRDLSRPIGALNAKRLSHFIERYDSFEDPSGNIKKFHYGTHYSSAASVAYYLIRLEPFVSVHVALQSGKFDHADRQFHSISDAWNSCMTGPGDVKELVPEFFYMPEFLVNHNGIDLGKKQDGTRLGDVQLPPWASTPEEFVSINRQALESEYVSANLHKWVDLIFGYKQRGPEAANAHNVFYYLTYEGAVNLDAIQDPVERASVESQINYFGQTPTQLFVSPHLPRHAHLPPPLYTPLTSSSGQASSCDITFVGSPQRVTLGQSANHLAAQYIPWPSADACLPASALLASTMAADAGALSESKRRTSKETITVVDASGRVSVHQLTLFTSSDYKFQLTVEPLVEGHCVLAAACPPSNSQRRARAHWRPGAYAVVPNMPELLVSCVHADRTVRCTRIAGEREGLGTDPLQRSALVSAMTTSSHNTSMTNAFAGAVVGAMSGSRHDGHGVDSSNAAGKPKGVPPARPFSGLFGGGTHSSSSNNHSSGNEARSVNVAGGGLDAGTASARDGSGVMSAPPSVFIPLAARLLDSVNAVSCVYMPDELTCVSVGESGTCAVVGSSQGTVSILGMDLGGGNLFGPGADSSFAVGNGSVVASSAS</sequence>
<keyword evidence="2" id="KW-1185">Reference proteome</keyword>